<dbReference type="RefSeq" id="WP_074606386.1">
    <property type="nucleotide sequence ID" value="NZ_FNGY01000003.1"/>
</dbReference>
<name>A0A1G9SD38_9SPHI</name>
<dbReference type="Pfam" id="PF12697">
    <property type="entry name" value="Abhydrolase_6"/>
    <property type="match status" value="1"/>
</dbReference>
<dbReference type="Gene3D" id="3.40.50.1820">
    <property type="entry name" value="alpha/beta hydrolase"/>
    <property type="match status" value="1"/>
</dbReference>
<evidence type="ECO:0000259" key="1">
    <source>
        <dbReference type="Pfam" id="PF12697"/>
    </source>
</evidence>
<gene>
    <name evidence="2" type="ORF">SAMN05421820_103557</name>
</gene>
<evidence type="ECO:0000313" key="2">
    <source>
        <dbReference type="EMBL" id="SDM33388.1"/>
    </source>
</evidence>
<proteinExistence type="predicted"/>
<sequence>MSNKNLTIILVHGAWGDGSHWGHVIPALTKEGYKVRAVQNPLTSLQDDINKTKDLIDAQEGNVLLVGHSYGGAVITGAGNHEKVKGLVYIAAFAPDEGDSLGSIFGRRAAPKGAAGIYPDSNGFLWIKYDEFHQSFCQDLKEDEALVMSLAQKPIHGSGFSDQTTKPAWKSKPSWYQVSDHDHMIPPQTEQEMAEHINAKKIIHLDASHASLASHPKEVTALILEAAVAVG</sequence>
<dbReference type="PANTHER" id="PTHR37017">
    <property type="entry name" value="AB HYDROLASE-1 DOMAIN-CONTAINING PROTEIN-RELATED"/>
    <property type="match status" value="1"/>
</dbReference>
<dbReference type="Proteomes" id="UP000183200">
    <property type="component" value="Unassembled WGS sequence"/>
</dbReference>
<dbReference type="OrthoDB" id="9112061at2"/>
<keyword evidence="3" id="KW-1185">Reference proteome</keyword>
<dbReference type="AlphaFoldDB" id="A0A1G9SD38"/>
<organism evidence="2 3">
    <name type="scientific">Pedobacter steynii</name>
    <dbReference type="NCBI Taxonomy" id="430522"/>
    <lineage>
        <taxon>Bacteria</taxon>
        <taxon>Pseudomonadati</taxon>
        <taxon>Bacteroidota</taxon>
        <taxon>Sphingobacteriia</taxon>
        <taxon>Sphingobacteriales</taxon>
        <taxon>Sphingobacteriaceae</taxon>
        <taxon>Pedobacter</taxon>
    </lineage>
</organism>
<dbReference type="InterPro" id="IPR029058">
    <property type="entry name" value="AB_hydrolase_fold"/>
</dbReference>
<dbReference type="InterPro" id="IPR000073">
    <property type="entry name" value="AB_hydrolase_1"/>
</dbReference>
<dbReference type="SUPFAM" id="SSF53474">
    <property type="entry name" value="alpha/beta-Hydrolases"/>
    <property type="match status" value="1"/>
</dbReference>
<evidence type="ECO:0000313" key="3">
    <source>
        <dbReference type="Proteomes" id="UP000183200"/>
    </source>
</evidence>
<dbReference type="EMBL" id="FNGY01000003">
    <property type="protein sequence ID" value="SDM33388.1"/>
    <property type="molecule type" value="Genomic_DNA"/>
</dbReference>
<protein>
    <submittedName>
        <fullName evidence="2">Pimeloyl-ACP methyl ester carboxylesterase</fullName>
    </submittedName>
</protein>
<dbReference type="InterPro" id="IPR052897">
    <property type="entry name" value="Sec-Metab_Biosynth_Hydrolase"/>
</dbReference>
<accession>A0A1G9SD38</accession>
<feature type="domain" description="AB hydrolase-1" evidence="1">
    <location>
        <begin position="8"/>
        <end position="221"/>
    </location>
</feature>
<dbReference type="PANTHER" id="PTHR37017:SF11">
    <property type="entry name" value="ESTERASE_LIPASE_THIOESTERASE DOMAIN-CONTAINING PROTEIN"/>
    <property type="match status" value="1"/>
</dbReference>
<reference evidence="3" key="1">
    <citation type="submission" date="2016-10" db="EMBL/GenBank/DDBJ databases">
        <authorList>
            <person name="Varghese N."/>
            <person name="Submissions S."/>
        </authorList>
    </citation>
    <scope>NUCLEOTIDE SEQUENCE [LARGE SCALE GENOMIC DNA]</scope>
    <source>
        <strain evidence="3">DSM 19110</strain>
    </source>
</reference>